<dbReference type="PANTHER" id="PTHR14089:SF6">
    <property type="entry name" value="PRE-MRNA-SPLICING FACTOR RBM22"/>
    <property type="match status" value="1"/>
</dbReference>
<feature type="domain" description="C3H1-type" evidence="15">
    <location>
        <begin position="154"/>
        <end position="181"/>
    </location>
</feature>
<dbReference type="Pfam" id="PF21369">
    <property type="entry name" value="STL11_N"/>
    <property type="match status" value="1"/>
</dbReference>
<dbReference type="Pfam" id="PF20936">
    <property type="entry name" value="GCIP_C"/>
    <property type="match status" value="1"/>
</dbReference>
<dbReference type="PANTHER" id="PTHR14089">
    <property type="entry name" value="PRE-MRNA-SPLICING FACTOR RBM22"/>
    <property type="match status" value="1"/>
</dbReference>
<dbReference type="GO" id="GO:0000974">
    <property type="term" value="C:Prp19 complex"/>
    <property type="evidence" value="ECO:0007669"/>
    <property type="project" value="TreeGrafter"/>
</dbReference>
<dbReference type="GO" id="GO:0006397">
    <property type="term" value="P:mRNA processing"/>
    <property type="evidence" value="ECO:0007669"/>
    <property type="project" value="UniProtKB-KW"/>
</dbReference>
<evidence type="ECO:0000256" key="12">
    <source>
        <dbReference type="ARBA" id="ARBA00025609"/>
    </source>
</evidence>
<dbReference type="FunFam" id="4.10.1000.10:FF:000006">
    <property type="entry name" value="Putative pre-mrna-splicing factor rbm22"/>
    <property type="match status" value="1"/>
</dbReference>
<evidence type="ECO:0000256" key="3">
    <source>
        <dbReference type="ARBA" id="ARBA00019060"/>
    </source>
</evidence>
<reference evidence="16" key="1">
    <citation type="submission" date="2022-11" db="EMBL/GenBank/DDBJ databases">
        <title>Genome Sequence of Cubamyces cubensis.</title>
        <authorList>
            <person name="Buettner E."/>
        </authorList>
    </citation>
    <scope>NUCLEOTIDE SEQUENCE</scope>
    <source>
        <strain evidence="16">MPL-01</strain>
    </source>
</reference>
<evidence type="ECO:0000313" key="16">
    <source>
        <dbReference type="EMBL" id="KAJ8474329.1"/>
    </source>
</evidence>
<keyword evidence="8 14" id="KW-0862">Zinc</keyword>
<comment type="function">
    <text evidence="12">Involved in pre-mRNA splicing. Facilitates the cooperative formation of U2/U6 helix II in association with stem II in the spliceosome. Binds to RNA.</text>
</comment>
<evidence type="ECO:0000256" key="6">
    <source>
        <dbReference type="ARBA" id="ARBA00022728"/>
    </source>
</evidence>
<dbReference type="SUPFAM" id="SSF90229">
    <property type="entry name" value="CCCH zinc finger"/>
    <property type="match status" value="1"/>
</dbReference>
<dbReference type="InterPro" id="IPR032297">
    <property type="entry name" value="Torus"/>
</dbReference>
<dbReference type="Gene3D" id="4.10.1000.10">
    <property type="entry name" value="Zinc finger, CCCH-type"/>
    <property type="match status" value="1"/>
</dbReference>
<proteinExistence type="inferred from homology"/>
<comment type="subcellular location">
    <subcellularLocation>
        <location evidence="1">Nucleus</location>
    </subcellularLocation>
</comment>
<evidence type="ECO:0000256" key="11">
    <source>
        <dbReference type="ARBA" id="ARBA00023242"/>
    </source>
</evidence>
<dbReference type="PROSITE" id="PS50103">
    <property type="entry name" value="ZF_C3H1"/>
    <property type="match status" value="1"/>
</dbReference>
<evidence type="ECO:0000256" key="7">
    <source>
        <dbReference type="ARBA" id="ARBA00022771"/>
    </source>
</evidence>
<evidence type="ECO:0000256" key="8">
    <source>
        <dbReference type="ARBA" id="ARBA00022833"/>
    </source>
</evidence>
<dbReference type="InterPro" id="IPR049318">
    <property type="entry name" value="GCIP_C"/>
</dbReference>
<comment type="similarity">
    <text evidence="2">Belongs to the SLT11 family.</text>
</comment>
<organism evidence="16 17">
    <name type="scientific">Trametes cubensis</name>
    <dbReference type="NCBI Taxonomy" id="1111947"/>
    <lineage>
        <taxon>Eukaryota</taxon>
        <taxon>Fungi</taxon>
        <taxon>Dikarya</taxon>
        <taxon>Basidiomycota</taxon>
        <taxon>Agaricomycotina</taxon>
        <taxon>Agaricomycetes</taxon>
        <taxon>Polyporales</taxon>
        <taxon>Polyporaceae</taxon>
        <taxon>Trametes</taxon>
    </lineage>
</organism>
<keyword evidence="9" id="KW-0694">RNA-binding</keyword>
<dbReference type="InterPro" id="IPR039171">
    <property type="entry name" value="Cwc2/Slt11"/>
</dbReference>
<dbReference type="SMART" id="SM00356">
    <property type="entry name" value="ZnF_C3H1"/>
    <property type="match status" value="1"/>
</dbReference>
<dbReference type="EMBL" id="JAPEVG010000192">
    <property type="protein sequence ID" value="KAJ8474329.1"/>
    <property type="molecule type" value="Genomic_DNA"/>
</dbReference>
<evidence type="ECO:0000256" key="13">
    <source>
        <dbReference type="ARBA" id="ARBA00069020"/>
    </source>
</evidence>
<evidence type="ECO:0000256" key="10">
    <source>
        <dbReference type="ARBA" id="ARBA00023187"/>
    </source>
</evidence>
<dbReference type="Proteomes" id="UP001215151">
    <property type="component" value="Unassembled WGS sequence"/>
</dbReference>
<dbReference type="InterPro" id="IPR035979">
    <property type="entry name" value="RBD_domain_sf"/>
</dbReference>
<dbReference type="Pfam" id="PF16131">
    <property type="entry name" value="Torus"/>
    <property type="match status" value="1"/>
</dbReference>
<keyword evidence="4" id="KW-0507">mRNA processing</keyword>
<dbReference type="GO" id="GO:0008380">
    <property type="term" value="P:RNA splicing"/>
    <property type="evidence" value="ECO:0007669"/>
    <property type="project" value="UniProtKB-KW"/>
</dbReference>
<dbReference type="InterPro" id="IPR049317">
    <property type="entry name" value="GCIP-like_N"/>
</dbReference>
<dbReference type="InterPro" id="IPR036855">
    <property type="entry name" value="Znf_CCCH_sf"/>
</dbReference>
<keyword evidence="11" id="KW-0539">Nucleus</keyword>
<sequence>MPKSDINKAGWEQSEFPILCETCLGNNPFIRMSKQEFGRSCGTCARPFTVFRWNPGTGMRFKTTVICQTCAKIKNVCQTCLLDLEYGLPTQVRDTALGVESEAPTSEINREYYAQNMESKLDGAKSLLDVNSRASSAGKEMLKQLARTDPYYKRNRPHICSFYAKGECNRGDACPYRHEMPVQNELSKQNIQDRYHGRNDPVAKKILATHAASMGLQPPEDQSITSLFLSSLPASATEESVRTRVLKSLPAVQPSQLKSVVYVAKSRCAFVNWKDRATAELAAQAWANGLEIDGETHPALSALRLLKETCSAALDALKQPLSSTQISLLSSPPSSAILHKDFQSLLTLIYTSTTKLTLVLRPSAPAPKAALGPINDLGTSITSLATCATLFDLYGSTLSSYARRASREICDSVISLANTFVEDSGDEYLVRTGTVHDLIEKARRELPVDNLAAVKMQWKADRGMLEDSLNDINAMIEDAGDEGDDDLEGERFDDDDELDELGFGPSKKLSDVELERVKKVQPLVRFGTLLHKRIVPDVLANVSGSGPELLAALDALPSHSHSVVLAVEELVASLYAPQKPAALSSAVTAFSNAIHQLHASAVADTLLSSDGDVAKQMSALTLDGGEGARSNGDKQKDPRRWFDACLAQIDKSARAVDELLALDSAPTT</sequence>
<evidence type="ECO:0000259" key="15">
    <source>
        <dbReference type="PROSITE" id="PS50103"/>
    </source>
</evidence>
<evidence type="ECO:0000256" key="4">
    <source>
        <dbReference type="ARBA" id="ARBA00022664"/>
    </source>
</evidence>
<evidence type="ECO:0000256" key="1">
    <source>
        <dbReference type="ARBA" id="ARBA00004123"/>
    </source>
</evidence>
<feature type="zinc finger region" description="C3H1-type" evidence="14">
    <location>
        <begin position="154"/>
        <end position="181"/>
    </location>
</feature>
<evidence type="ECO:0000256" key="9">
    <source>
        <dbReference type="ARBA" id="ARBA00022884"/>
    </source>
</evidence>
<dbReference type="AlphaFoldDB" id="A0AAD7TRK6"/>
<keyword evidence="6" id="KW-0747">Spliceosome</keyword>
<dbReference type="GO" id="GO:0008270">
    <property type="term" value="F:zinc ion binding"/>
    <property type="evidence" value="ECO:0007669"/>
    <property type="project" value="UniProtKB-KW"/>
</dbReference>
<protein>
    <recommendedName>
        <fullName evidence="3">Pre-mRNA-splicing factor SLT11</fullName>
    </recommendedName>
    <alternativeName>
        <fullName evidence="13">Pre-mRNA-splicing factor slt11</fullName>
    </alternativeName>
</protein>
<dbReference type="Gene3D" id="1.20.1410.10">
    <property type="entry name" value="I/LWEQ domain"/>
    <property type="match status" value="1"/>
</dbReference>
<dbReference type="GO" id="GO:0071006">
    <property type="term" value="C:U2-type catalytic step 1 spliceosome"/>
    <property type="evidence" value="ECO:0007669"/>
    <property type="project" value="TreeGrafter"/>
</dbReference>
<name>A0AAD7TRK6_9APHY</name>
<dbReference type="GO" id="GO:0036002">
    <property type="term" value="F:pre-mRNA binding"/>
    <property type="evidence" value="ECO:0007669"/>
    <property type="project" value="TreeGrafter"/>
</dbReference>
<dbReference type="Pfam" id="PF13324">
    <property type="entry name" value="GCIP_N"/>
    <property type="match status" value="1"/>
</dbReference>
<evidence type="ECO:0000256" key="5">
    <source>
        <dbReference type="ARBA" id="ARBA00022723"/>
    </source>
</evidence>
<dbReference type="SUPFAM" id="SSF54928">
    <property type="entry name" value="RNA-binding domain, RBD"/>
    <property type="match status" value="1"/>
</dbReference>
<evidence type="ECO:0000256" key="14">
    <source>
        <dbReference type="PROSITE-ProRule" id="PRU00723"/>
    </source>
</evidence>
<dbReference type="Gene3D" id="1.20.1420.10">
    <property type="entry name" value="Talin, central domain"/>
    <property type="match status" value="1"/>
</dbReference>
<dbReference type="InterPro" id="IPR000571">
    <property type="entry name" value="Znf_CCCH"/>
</dbReference>
<accession>A0AAD7TRK6</accession>
<keyword evidence="10" id="KW-0508">mRNA splicing</keyword>
<evidence type="ECO:0000256" key="2">
    <source>
        <dbReference type="ARBA" id="ARBA00007781"/>
    </source>
</evidence>
<comment type="caution">
    <text evidence="16">The sequence shown here is derived from an EMBL/GenBank/DDBJ whole genome shotgun (WGS) entry which is preliminary data.</text>
</comment>
<keyword evidence="5 14" id="KW-0479">Metal-binding</keyword>
<gene>
    <name evidence="16" type="ORF">ONZ51_g7297</name>
</gene>
<keyword evidence="17" id="KW-1185">Reference proteome</keyword>
<dbReference type="GO" id="GO:0071007">
    <property type="term" value="C:U2-type catalytic step 2 spliceosome"/>
    <property type="evidence" value="ECO:0007669"/>
    <property type="project" value="TreeGrafter"/>
</dbReference>
<evidence type="ECO:0000313" key="17">
    <source>
        <dbReference type="Proteomes" id="UP001215151"/>
    </source>
</evidence>
<dbReference type="GO" id="GO:0017070">
    <property type="term" value="F:U6 snRNA binding"/>
    <property type="evidence" value="ECO:0007669"/>
    <property type="project" value="TreeGrafter"/>
</dbReference>
<keyword evidence="7 14" id="KW-0863">Zinc-finger</keyword>
<dbReference type="InterPro" id="IPR048995">
    <property type="entry name" value="STL11/RBM22-like_N"/>
</dbReference>